<feature type="region of interest" description="Disordered" evidence="1">
    <location>
        <begin position="1"/>
        <end position="30"/>
    </location>
</feature>
<evidence type="ECO:0000313" key="3">
    <source>
        <dbReference type="Proteomes" id="UP000615455"/>
    </source>
</evidence>
<feature type="compositionally biased region" description="Polar residues" evidence="1">
    <location>
        <begin position="15"/>
        <end position="30"/>
    </location>
</feature>
<dbReference type="RefSeq" id="WP_308422988.1">
    <property type="nucleotide sequence ID" value="NZ_BMHE01000005.1"/>
</dbReference>
<dbReference type="Proteomes" id="UP000615455">
    <property type="component" value="Unassembled WGS sequence"/>
</dbReference>
<comment type="caution">
    <text evidence="2">The sequence shown here is derived from an EMBL/GenBank/DDBJ whole genome shotgun (WGS) entry which is preliminary data.</text>
</comment>
<organism evidence="2 3">
    <name type="scientific">Paenibacillus marchantiophytorum</name>
    <dbReference type="NCBI Taxonomy" id="1619310"/>
    <lineage>
        <taxon>Bacteria</taxon>
        <taxon>Bacillati</taxon>
        <taxon>Bacillota</taxon>
        <taxon>Bacilli</taxon>
        <taxon>Bacillales</taxon>
        <taxon>Paenibacillaceae</taxon>
        <taxon>Paenibacillus</taxon>
    </lineage>
</organism>
<dbReference type="EMBL" id="BMHE01000005">
    <property type="protein sequence ID" value="GGI46119.1"/>
    <property type="molecule type" value="Genomic_DNA"/>
</dbReference>
<feature type="compositionally biased region" description="Gly residues" evidence="1">
    <location>
        <begin position="82"/>
        <end position="125"/>
    </location>
</feature>
<reference evidence="3" key="1">
    <citation type="journal article" date="2019" name="Int. J. Syst. Evol. Microbiol.">
        <title>The Global Catalogue of Microorganisms (GCM) 10K type strain sequencing project: providing services to taxonomists for standard genome sequencing and annotation.</title>
        <authorList>
            <consortium name="The Broad Institute Genomics Platform"/>
            <consortium name="The Broad Institute Genome Sequencing Center for Infectious Disease"/>
            <person name="Wu L."/>
            <person name="Ma J."/>
        </authorList>
    </citation>
    <scope>NUCLEOTIDE SEQUENCE [LARGE SCALE GENOMIC DNA]</scope>
    <source>
        <strain evidence="3">CGMCC 1.15043</strain>
    </source>
</reference>
<evidence type="ECO:0008006" key="4">
    <source>
        <dbReference type="Google" id="ProtNLM"/>
    </source>
</evidence>
<feature type="region of interest" description="Disordered" evidence="1">
    <location>
        <begin position="82"/>
        <end position="153"/>
    </location>
</feature>
<evidence type="ECO:0000256" key="1">
    <source>
        <dbReference type="SAM" id="MobiDB-lite"/>
    </source>
</evidence>
<gene>
    <name evidence="2" type="ORF">GCM10008018_15520</name>
</gene>
<keyword evidence="3" id="KW-1185">Reference proteome</keyword>
<feature type="compositionally biased region" description="Basic and acidic residues" evidence="1">
    <location>
        <begin position="1"/>
        <end position="13"/>
    </location>
</feature>
<proteinExistence type="predicted"/>
<evidence type="ECO:0000313" key="2">
    <source>
        <dbReference type="EMBL" id="GGI46119.1"/>
    </source>
</evidence>
<accession>A0ABQ2BU17</accession>
<sequence length="223" mass="23372">MTAKKKQELRDLDQDTQIVQQPETEQSLNEAYQQPAPYPYGYPVPQAYAWVPVYDPRGLGGMIGIPGFPGGGGGFPGGGMTPGFPGQPGGFPGQPGGFPGQPGGFPGQPGGFPGQPGFPGGGFPGPGLPGPPQGGGQQAPTSPPPAFTPQKPLTAAGGEAFAINPGGIARCLFNFTYVWLRNGQSFWYFPIFVGSTSIGGFRWNGFSWMYFGMDLRFIDAFTC</sequence>
<name>A0ABQ2BU17_9BACL</name>
<protein>
    <recommendedName>
        <fullName evidence="4">Collagen-like protein</fullName>
    </recommendedName>
</protein>